<keyword evidence="4" id="KW-0762">Sugar transport</keyword>
<evidence type="ECO:0000256" key="8">
    <source>
        <dbReference type="ARBA" id="ARBA00023136"/>
    </source>
</evidence>
<keyword evidence="8 9" id="KW-0472">Membrane</keyword>
<keyword evidence="3" id="KW-1003">Cell membrane</keyword>
<sequence length="365" mass="37072">MRETIDLLKDTRKHLMTGVSYMIPFVVAGGILLAVSVLLTGNAAVPSEGILADIANIGIAGLGIMVPILSGYIAFSMADRPGLAPGVIGGIVASNLGAGFIGGIFSGILAGIVVTFLKKIKLSSNLRSLMPIFVIPLSGTLIVGGLMYWVLGKPIAFMMKSLTSLLEGMGTGNLVLLGLVLGAMIAVDMGGPINKVAFSFGTAMVGTIDKATGMPSATALTIMAGIGVAICVPPLAMGVATIVAPKKFTVEEKNSGKAALVMGMVGITEGAIPFAASDPLHVIPANIAGGAVGASLAMLLGAGNPAPWGGWIVLPVAVNPFMYVIATLGGVAVTTGMVVLLKSKVEETEQTLVEEEDFDLDISIL</sequence>
<evidence type="ECO:0000256" key="3">
    <source>
        <dbReference type="ARBA" id="ARBA00022475"/>
    </source>
</evidence>
<feature type="transmembrane region" description="Helical" evidence="9">
    <location>
        <begin position="51"/>
        <end position="75"/>
    </location>
</feature>
<evidence type="ECO:0000256" key="2">
    <source>
        <dbReference type="ARBA" id="ARBA00022448"/>
    </source>
</evidence>
<evidence type="ECO:0000313" key="11">
    <source>
        <dbReference type="EMBL" id="SJZ35913.1"/>
    </source>
</evidence>
<dbReference type="AlphaFoldDB" id="A0A1T4K0H2"/>
<dbReference type="PANTHER" id="PTHR30505">
    <property type="entry name" value="FRUCTOSE-LIKE PERMEASE"/>
    <property type="match status" value="1"/>
</dbReference>
<evidence type="ECO:0000259" key="10">
    <source>
        <dbReference type="PROSITE" id="PS51104"/>
    </source>
</evidence>
<dbReference type="InterPro" id="IPR006327">
    <property type="entry name" value="PTS_IIC_fruc"/>
</dbReference>
<name>A0A1T4K0H2_9ENTE</name>
<dbReference type="GO" id="GO:0008982">
    <property type="term" value="F:protein-N(PI)-phosphohistidine-sugar phosphotransferase activity"/>
    <property type="evidence" value="ECO:0007669"/>
    <property type="project" value="InterPro"/>
</dbReference>
<evidence type="ECO:0000256" key="6">
    <source>
        <dbReference type="ARBA" id="ARBA00022692"/>
    </source>
</evidence>
<feature type="transmembrane region" description="Helical" evidence="9">
    <location>
        <begin position="321"/>
        <end position="341"/>
    </location>
</feature>
<dbReference type="Proteomes" id="UP000190328">
    <property type="component" value="Unassembled WGS sequence"/>
</dbReference>
<gene>
    <name evidence="11" type="ORF">SAMN02745116_00007</name>
</gene>
<organism evidence="11 12">
    <name type="scientific">Pilibacter termitis</name>
    <dbReference type="NCBI Taxonomy" id="263852"/>
    <lineage>
        <taxon>Bacteria</taxon>
        <taxon>Bacillati</taxon>
        <taxon>Bacillota</taxon>
        <taxon>Bacilli</taxon>
        <taxon>Lactobacillales</taxon>
        <taxon>Enterococcaceae</taxon>
        <taxon>Pilibacter</taxon>
    </lineage>
</organism>
<evidence type="ECO:0000256" key="4">
    <source>
        <dbReference type="ARBA" id="ARBA00022597"/>
    </source>
</evidence>
<dbReference type="InterPro" id="IPR050864">
    <property type="entry name" value="Bacterial_PTS_Sugar_Transport"/>
</dbReference>
<dbReference type="NCBIfam" id="TIGR01427">
    <property type="entry name" value="PTS_IIC_fructo"/>
    <property type="match status" value="1"/>
</dbReference>
<feature type="transmembrane region" description="Helical" evidence="9">
    <location>
        <begin position="171"/>
        <end position="190"/>
    </location>
</feature>
<dbReference type="RefSeq" id="WP_078805986.1">
    <property type="nucleotide sequence ID" value="NZ_FUXI01000001.1"/>
</dbReference>
<evidence type="ECO:0000256" key="9">
    <source>
        <dbReference type="SAM" id="Phobius"/>
    </source>
</evidence>
<proteinExistence type="predicted"/>
<keyword evidence="6 9" id="KW-0812">Transmembrane</keyword>
<feature type="transmembrane region" description="Helical" evidence="9">
    <location>
        <begin position="220"/>
        <end position="244"/>
    </location>
</feature>
<evidence type="ECO:0000313" key="12">
    <source>
        <dbReference type="Proteomes" id="UP000190328"/>
    </source>
</evidence>
<dbReference type="NCBIfam" id="NF007787">
    <property type="entry name" value="PRK10478.1"/>
    <property type="match status" value="1"/>
</dbReference>
<keyword evidence="5" id="KW-0598">Phosphotransferase system</keyword>
<evidence type="ECO:0000256" key="7">
    <source>
        <dbReference type="ARBA" id="ARBA00022989"/>
    </source>
</evidence>
<dbReference type="EMBL" id="FUXI01000001">
    <property type="protein sequence ID" value="SJZ35913.1"/>
    <property type="molecule type" value="Genomic_DNA"/>
</dbReference>
<dbReference type="STRING" id="263852.SAMN02745116_00007"/>
<feature type="domain" description="PTS EIIC type-2" evidence="10">
    <location>
        <begin position="11"/>
        <end position="340"/>
    </location>
</feature>
<feature type="transmembrane region" description="Helical" evidence="9">
    <location>
        <begin position="20"/>
        <end position="39"/>
    </location>
</feature>
<feature type="transmembrane region" description="Helical" evidence="9">
    <location>
        <begin position="256"/>
        <end position="276"/>
    </location>
</feature>
<evidence type="ECO:0000256" key="1">
    <source>
        <dbReference type="ARBA" id="ARBA00004429"/>
    </source>
</evidence>
<dbReference type="PANTHER" id="PTHR30505:SF0">
    <property type="entry name" value="FRUCTOSE-LIKE PTS SYSTEM EIIBC COMPONENT-RELATED"/>
    <property type="match status" value="1"/>
</dbReference>
<feature type="transmembrane region" description="Helical" evidence="9">
    <location>
        <begin position="129"/>
        <end position="151"/>
    </location>
</feature>
<dbReference type="GO" id="GO:0009401">
    <property type="term" value="P:phosphoenolpyruvate-dependent sugar phosphotransferase system"/>
    <property type="evidence" value="ECO:0007669"/>
    <property type="project" value="UniProtKB-KW"/>
</dbReference>
<dbReference type="GO" id="GO:0005351">
    <property type="term" value="F:carbohydrate:proton symporter activity"/>
    <property type="evidence" value="ECO:0007669"/>
    <property type="project" value="InterPro"/>
</dbReference>
<keyword evidence="7 9" id="KW-1133">Transmembrane helix</keyword>
<reference evidence="11 12" key="1">
    <citation type="submission" date="2017-02" db="EMBL/GenBank/DDBJ databases">
        <authorList>
            <person name="Peterson S.W."/>
        </authorList>
    </citation>
    <scope>NUCLEOTIDE SEQUENCE [LARGE SCALE GENOMIC DNA]</scope>
    <source>
        <strain evidence="11 12">ATCC BAA-1030</strain>
    </source>
</reference>
<dbReference type="InterPro" id="IPR003352">
    <property type="entry name" value="PTS_EIIC"/>
</dbReference>
<dbReference type="InterPro" id="IPR013014">
    <property type="entry name" value="PTS_EIIC_2"/>
</dbReference>
<comment type="subcellular location">
    <subcellularLocation>
        <location evidence="1">Cell inner membrane</location>
        <topology evidence="1">Multi-pass membrane protein</topology>
    </subcellularLocation>
</comment>
<keyword evidence="12" id="KW-1185">Reference proteome</keyword>
<dbReference type="GO" id="GO:0090563">
    <property type="term" value="F:protein-phosphocysteine-sugar phosphotransferase activity"/>
    <property type="evidence" value="ECO:0007669"/>
    <property type="project" value="TreeGrafter"/>
</dbReference>
<protein>
    <submittedName>
        <fullName evidence="11">PTS system, fructose-specific IIC-like component</fullName>
    </submittedName>
</protein>
<dbReference type="OrthoDB" id="9782569at2"/>
<feature type="transmembrane region" description="Helical" evidence="9">
    <location>
        <begin position="87"/>
        <end position="117"/>
    </location>
</feature>
<keyword evidence="2" id="KW-0813">Transport</keyword>
<accession>A0A1T4K0H2</accession>
<feature type="transmembrane region" description="Helical" evidence="9">
    <location>
        <begin position="283"/>
        <end position="301"/>
    </location>
</feature>
<dbReference type="GO" id="GO:0005886">
    <property type="term" value="C:plasma membrane"/>
    <property type="evidence" value="ECO:0007669"/>
    <property type="project" value="UniProtKB-SubCell"/>
</dbReference>
<dbReference type="PROSITE" id="PS51104">
    <property type="entry name" value="PTS_EIIC_TYPE_2"/>
    <property type="match status" value="1"/>
</dbReference>
<dbReference type="Pfam" id="PF02378">
    <property type="entry name" value="PTS_EIIC"/>
    <property type="match status" value="1"/>
</dbReference>
<evidence type="ECO:0000256" key="5">
    <source>
        <dbReference type="ARBA" id="ARBA00022683"/>
    </source>
</evidence>